<comment type="caution">
    <text evidence="11">The sequence shown here is derived from an EMBL/GenBank/DDBJ whole genome shotgun (WGS) entry which is preliminary data.</text>
</comment>
<gene>
    <name evidence="11" type="ORF">EV695_1440</name>
</gene>
<evidence type="ECO:0000313" key="11">
    <source>
        <dbReference type="EMBL" id="TCJ86940.1"/>
    </source>
</evidence>
<organism evidence="11 12">
    <name type="scientific">Cocleimonas flava</name>
    <dbReference type="NCBI Taxonomy" id="634765"/>
    <lineage>
        <taxon>Bacteria</taxon>
        <taxon>Pseudomonadati</taxon>
        <taxon>Pseudomonadota</taxon>
        <taxon>Gammaproteobacteria</taxon>
        <taxon>Thiotrichales</taxon>
        <taxon>Thiotrichaceae</taxon>
        <taxon>Cocleimonas</taxon>
    </lineage>
</organism>
<feature type="domain" description="Prephenate/arogenate dehydrogenase" evidence="10">
    <location>
        <begin position="3"/>
        <end position="287"/>
    </location>
</feature>
<dbReference type="AlphaFoldDB" id="A0A4R1F0Z6"/>
<keyword evidence="12" id="KW-1185">Reference proteome</keyword>
<dbReference type="Gene3D" id="3.40.50.720">
    <property type="entry name" value="NAD(P)-binding Rossmann-like Domain"/>
    <property type="match status" value="1"/>
</dbReference>
<dbReference type="GO" id="GO:0004665">
    <property type="term" value="F:prephenate dehydrogenase (NADP+) activity"/>
    <property type="evidence" value="ECO:0007669"/>
    <property type="project" value="InterPro"/>
</dbReference>
<evidence type="ECO:0000256" key="2">
    <source>
        <dbReference type="ARBA" id="ARBA00007964"/>
    </source>
</evidence>
<dbReference type="GO" id="GO:0006571">
    <property type="term" value="P:tyrosine biosynthetic process"/>
    <property type="evidence" value="ECO:0007669"/>
    <property type="project" value="UniProtKB-KW"/>
</dbReference>
<dbReference type="FunFam" id="3.40.50.720:FF:000208">
    <property type="entry name" value="Prephenate dehydrogenase"/>
    <property type="match status" value="1"/>
</dbReference>
<evidence type="ECO:0000256" key="5">
    <source>
        <dbReference type="ARBA" id="ARBA00022605"/>
    </source>
</evidence>
<dbReference type="SUPFAM" id="SSF51735">
    <property type="entry name" value="NAD(P)-binding Rossmann-fold domains"/>
    <property type="match status" value="1"/>
</dbReference>
<evidence type="ECO:0000313" key="12">
    <source>
        <dbReference type="Proteomes" id="UP000294887"/>
    </source>
</evidence>
<evidence type="ECO:0000259" key="10">
    <source>
        <dbReference type="PROSITE" id="PS51176"/>
    </source>
</evidence>
<dbReference type="EC" id="1.3.1.12" evidence="3"/>
<dbReference type="InterPro" id="IPR046826">
    <property type="entry name" value="PDH_N"/>
</dbReference>
<dbReference type="InterPro" id="IPR046825">
    <property type="entry name" value="PDH_C"/>
</dbReference>
<dbReference type="PROSITE" id="PS51176">
    <property type="entry name" value="PDH_ADH"/>
    <property type="match status" value="1"/>
</dbReference>
<dbReference type="GO" id="GO:0008977">
    <property type="term" value="F:prephenate dehydrogenase (NAD+) activity"/>
    <property type="evidence" value="ECO:0007669"/>
    <property type="project" value="UniProtKB-EC"/>
</dbReference>
<keyword evidence="6" id="KW-0560">Oxidoreductase</keyword>
<dbReference type="InterPro" id="IPR036291">
    <property type="entry name" value="NAD(P)-bd_dom_sf"/>
</dbReference>
<sequence>MIKKLTIFGVGLIGGSLALSLKKASYCEQIVGCSRSEAHLQRAVELGVIDDYTLDPVAAVEGADIVLLAVPIRAIPPILKTIVPHLGANTIVTDAGSAKGSVLAAAKEAYDGVLPPNFVAGHPIAGREKSSVEAAIDDLYVDHKVILTPTSETSSEAVLKIKEMWQITGATVETLAVKQHDDVLAATSHLPHVLAYSFVNTLSKSEYGDAVFDYTAGGFASFSRTASSDPVMWRDICLDNKTAILSVLDNFQKDLTELRNTIQNEDADEIEQLFAKAKATRDSIIKS</sequence>
<comment type="pathway">
    <text evidence="1">Amino-acid biosynthesis; L-tyrosine biosynthesis; (4-hydroxyphenyl)pyruvate from prephenate (NAD(+) route): step 1/1.</text>
</comment>
<dbReference type="InterPro" id="IPR008927">
    <property type="entry name" value="6-PGluconate_DH-like_C_sf"/>
</dbReference>
<dbReference type="Pfam" id="PF02153">
    <property type="entry name" value="PDH_N"/>
    <property type="match status" value="1"/>
</dbReference>
<dbReference type="FunFam" id="1.10.3660.10:FF:000003">
    <property type="entry name" value="Prephenate dehydrogenase"/>
    <property type="match status" value="1"/>
</dbReference>
<reference evidence="11 12" key="1">
    <citation type="submission" date="2019-03" db="EMBL/GenBank/DDBJ databases">
        <title>Genomic Encyclopedia of Type Strains, Phase IV (KMG-IV): sequencing the most valuable type-strain genomes for metagenomic binning, comparative biology and taxonomic classification.</title>
        <authorList>
            <person name="Goeker M."/>
        </authorList>
    </citation>
    <scope>NUCLEOTIDE SEQUENCE [LARGE SCALE GENOMIC DNA]</scope>
    <source>
        <strain evidence="11 12">DSM 24830</strain>
    </source>
</reference>
<keyword evidence="5" id="KW-0028">Amino-acid biosynthesis</keyword>
<proteinExistence type="inferred from homology"/>
<name>A0A4R1F0Z6_9GAMM</name>
<comment type="similarity">
    <text evidence="2">Belongs to the prephenate/arogenate dehydrogenase family.</text>
</comment>
<dbReference type="EMBL" id="SMFQ01000003">
    <property type="protein sequence ID" value="TCJ86940.1"/>
    <property type="molecule type" value="Genomic_DNA"/>
</dbReference>
<evidence type="ECO:0000256" key="3">
    <source>
        <dbReference type="ARBA" id="ARBA00012068"/>
    </source>
</evidence>
<evidence type="ECO:0000256" key="9">
    <source>
        <dbReference type="ARBA" id="ARBA00049260"/>
    </source>
</evidence>
<dbReference type="GO" id="GO:0070403">
    <property type="term" value="F:NAD+ binding"/>
    <property type="evidence" value="ECO:0007669"/>
    <property type="project" value="InterPro"/>
</dbReference>
<dbReference type="Pfam" id="PF20463">
    <property type="entry name" value="PDH_C"/>
    <property type="match status" value="1"/>
</dbReference>
<dbReference type="Proteomes" id="UP000294887">
    <property type="component" value="Unassembled WGS sequence"/>
</dbReference>
<dbReference type="PANTHER" id="PTHR21363:SF0">
    <property type="entry name" value="PREPHENATE DEHYDROGENASE [NADP(+)]"/>
    <property type="match status" value="1"/>
</dbReference>
<dbReference type="InterPro" id="IPR050812">
    <property type="entry name" value="Preph/Arog_dehydrog"/>
</dbReference>
<keyword evidence="7" id="KW-0520">NAD</keyword>
<accession>A0A4R1F0Z6</accession>
<dbReference type="RefSeq" id="WP_165874647.1">
    <property type="nucleotide sequence ID" value="NZ_BAAAFU010000004.1"/>
</dbReference>
<dbReference type="InterPro" id="IPR003099">
    <property type="entry name" value="Prephen_DH"/>
</dbReference>
<evidence type="ECO:0000256" key="7">
    <source>
        <dbReference type="ARBA" id="ARBA00023027"/>
    </source>
</evidence>
<evidence type="ECO:0000256" key="6">
    <source>
        <dbReference type="ARBA" id="ARBA00023002"/>
    </source>
</evidence>
<comment type="catalytic activity">
    <reaction evidence="9">
        <text>prephenate + NAD(+) = 3-(4-hydroxyphenyl)pyruvate + CO2 + NADH</text>
        <dbReference type="Rhea" id="RHEA:13869"/>
        <dbReference type="ChEBI" id="CHEBI:16526"/>
        <dbReference type="ChEBI" id="CHEBI:29934"/>
        <dbReference type="ChEBI" id="CHEBI:36242"/>
        <dbReference type="ChEBI" id="CHEBI:57540"/>
        <dbReference type="ChEBI" id="CHEBI:57945"/>
        <dbReference type="EC" id="1.3.1.12"/>
    </reaction>
</comment>
<dbReference type="Gene3D" id="1.10.3660.10">
    <property type="entry name" value="6-phosphogluconate dehydrogenase C-terminal like domain"/>
    <property type="match status" value="1"/>
</dbReference>
<evidence type="ECO:0000256" key="8">
    <source>
        <dbReference type="ARBA" id="ARBA00023141"/>
    </source>
</evidence>
<protein>
    <recommendedName>
        <fullName evidence="3">prephenate dehydrogenase</fullName>
        <ecNumber evidence="3">1.3.1.12</ecNumber>
    </recommendedName>
</protein>
<keyword evidence="4" id="KW-0827">Tyrosine biosynthesis</keyword>
<evidence type="ECO:0000256" key="1">
    <source>
        <dbReference type="ARBA" id="ARBA00005067"/>
    </source>
</evidence>
<evidence type="ECO:0000256" key="4">
    <source>
        <dbReference type="ARBA" id="ARBA00022498"/>
    </source>
</evidence>
<dbReference type="PANTHER" id="PTHR21363">
    <property type="entry name" value="PREPHENATE DEHYDROGENASE"/>
    <property type="match status" value="1"/>
</dbReference>
<dbReference type="SUPFAM" id="SSF48179">
    <property type="entry name" value="6-phosphogluconate dehydrogenase C-terminal domain-like"/>
    <property type="match status" value="1"/>
</dbReference>
<keyword evidence="8" id="KW-0057">Aromatic amino acid biosynthesis</keyword>